<dbReference type="PANTHER" id="PTHR33529">
    <property type="entry name" value="SLR0882 PROTEIN-RELATED"/>
    <property type="match status" value="1"/>
</dbReference>
<feature type="transmembrane region" description="Helical" evidence="6">
    <location>
        <begin position="12"/>
        <end position="45"/>
    </location>
</feature>
<evidence type="ECO:0000256" key="6">
    <source>
        <dbReference type="SAM" id="Phobius"/>
    </source>
</evidence>
<protein>
    <submittedName>
        <fullName evidence="7">LptF/LptG family permease</fullName>
    </submittedName>
</protein>
<name>A0ABS7JNE3_9HELI</name>
<keyword evidence="4 6" id="KW-1133">Transmembrane helix</keyword>
<feature type="transmembrane region" description="Helical" evidence="6">
    <location>
        <begin position="98"/>
        <end position="120"/>
    </location>
</feature>
<feature type="transmembrane region" description="Helical" evidence="6">
    <location>
        <begin position="263"/>
        <end position="282"/>
    </location>
</feature>
<dbReference type="RefSeq" id="WP_221532140.1">
    <property type="nucleotide sequence ID" value="NZ_JAIGYP010000006.1"/>
</dbReference>
<comment type="caution">
    <text evidence="7">The sequence shown here is derived from an EMBL/GenBank/DDBJ whole genome shotgun (WGS) entry which is preliminary data.</text>
</comment>
<dbReference type="EMBL" id="JAIGYQ010000006">
    <property type="protein sequence ID" value="MBX7490879.1"/>
    <property type="molecule type" value="Genomic_DNA"/>
</dbReference>
<evidence type="ECO:0000256" key="2">
    <source>
        <dbReference type="ARBA" id="ARBA00022475"/>
    </source>
</evidence>
<evidence type="ECO:0000256" key="1">
    <source>
        <dbReference type="ARBA" id="ARBA00004651"/>
    </source>
</evidence>
<gene>
    <name evidence="7" type="ORF">K4G57_05310</name>
</gene>
<evidence type="ECO:0000313" key="7">
    <source>
        <dbReference type="EMBL" id="MBX7490879.1"/>
    </source>
</evidence>
<dbReference type="Proteomes" id="UP000700059">
    <property type="component" value="Unassembled WGS sequence"/>
</dbReference>
<keyword evidence="5 6" id="KW-0472">Membrane</keyword>
<keyword evidence="2" id="KW-1003">Cell membrane</keyword>
<keyword evidence="3 6" id="KW-0812">Transmembrane</keyword>
<accession>A0ABS7JNE3</accession>
<reference evidence="7 8" key="1">
    <citation type="submission" date="2021-08" db="EMBL/GenBank/DDBJ databases">
        <title>Helicobacter spp. isolated from feces of Anatolian Ground Squirrel (Spermophilus xanthoprymnus) in Turkey.</title>
        <authorList>
            <person name="Aydin F."/>
            <person name="Abay S."/>
            <person name="Kayman T."/>
            <person name="Karakaya E."/>
            <person name="Saticioglu I.B."/>
        </authorList>
    </citation>
    <scope>NUCLEOTIDE SEQUENCE [LARGE SCALE GENOMIC DNA]</scope>
    <source>
        <strain evidence="7 8">Faydin-H70</strain>
    </source>
</reference>
<dbReference type="InterPro" id="IPR005495">
    <property type="entry name" value="LptG/LptF_permease"/>
</dbReference>
<comment type="subcellular location">
    <subcellularLocation>
        <location evidence="1">Cell membrane</location>
        <topology evidence="1">Multi-pass membrane protein</topology>
    </subcellularLocation>
</comment>
<feature type="transmembrane region" description="Helical" evidence="6">
    <location>
        <begin position="319"/>
        <end position="337"/>
    </location>
</feature>
<dbReference type="PANTHER" id="PTHR33529:SF7">
    <property type="entry name" value="LIPOPOLYSACCHARIDE EXPORT SYSTEM PERMEASE PROTEIN LPTF"/>
    <property type="match status" value="1"/>
</dbReference>
<keyword evidence="8" id="KW-1185">Reference proteome</keyword>
<evidence type="ECO:0000256" key="5">
    <source>
        <dbReference type="ARBA" id="ARBA00023136"/>
    </source>
</evidence>
<feature type="transmembrane region" description="Helical" evidence="6">
    <location>
        <begin position="51"/>
        <end position="77"/>
    </location>
</feature>
<sequence>MRIKNFLFQSFAQVFFPVFLVLFFIASVVIFIRIAGVTFVVKISFLELLTLYFYTLPMMLFFVIPLSFFVACVFGLSRLSFDYELPVLFALGMPPKQIIKIFSPIALLASISLFVLSLVLTPLSDIAYRQFLEKRKSSIGINLQAGEFGQKLGEWLVYVQKSKNDTYENVVLLSLQKGENSQKDGLIFAKEANIDNIDGLMEVRLQDGEVYRKVSDGMERISFDTMILRYAVDFTDDGNMGLVEYWRRAFYENARQDKTRRNLSMYVLLSLFPLISLFYFPLLGVKNPRYQKNYTILQTMGAVGVFFALMYLMATYAPLIGTLLLSIAWGYGGYFLYKRYVARFY</sequence>
<evidence type="ECO:0000313" key="8">
    <source>
        <dbReference type="Proteomes" id="UP000700059"/>
    </source>
</evidence>
<evidence type="ECO:0000256" key="3">
    <source>
        <dbReference type="ARBA" id="ARBA00022692"/>
    </source>
</evidence>
<proteinExistence type="predicted"/>
<evidence type="ECO:0000256" key="4">
    <source>
        <dbReference type="ARBA" id="ARBA00022989"/>
    </source>
</evidence>
<dbReference type="Pfam" id="PF03739">
    <property type="entry name" value="LptF_LptG"/>
    <property type="match status" value="1"/>
</dbReference>
<organism evidence="7 8">
    <name type="scientific">Helicobacter turcicus</name>
    <dbReference type="NCBI Taxonomy" id="2867412"/>
    <lineage>
        <taxon>Bacteria</taxon>
        <taxon>Pseudomonadati</taxon>
        <taxon>Campylobacterota</taxon>
        <taxon>Epsilonproteobacteria</taxon>
        <taxon>Campylobacterales</taxon>
        <taxon>Helicobacteraceae</taxon>
        <taxon>Helicobacter</taxon>
    </lineage>
</organism>